<protein>
    <submittedName>
        <fullName evidence="1">Uncharacterized protein</fullName>
    </submittedName>
</protein>
<dbReference type="EMBL" id="BONJ01000048">
    <property type="protein sequence ID" value="GIG19133.1"/>
    <property type="molecule type" value="Genomic_DNA"/>
</dbReference>
<dbReference type="RefSeq" id="WP_166384683.1">
    <property type="nucleotide sequence ID" value="NZ_BAAATT010000039.1"/>
</dbReference>
<gene>
    <name evidence="1" type="ORF">Cme02nite_74650</name>
</gene>
<comment type="caution">
    <text evidence="1">The sequence shown here is derived from an EMBL/GenBank/DDBJ whole genome shotgun (WGS) entry which is preliminary data.</text>
</comment>
<sequence>MIELELIARNVLLSSAGPDLPTEVWACRTLVARTAGYRSRLVGALLRLERVTDSPADRLRLAEEAVAHARLIDPDDDHHATDLLIWALHALQRNLYALGRTTEGRAARQEIVVSYRPGLHTKLGCRVTACYADREPPPVADWAADAATAS</sequence>
<dbReference type="AlphaFoldDB" id="A0A8J3LDJ8"/>
<organism evidence="1 2">
    <name type="scientific">Catellatospora methionotrophica</name>
    <dbReference type="NCBI Taxonomy" id="121620"/>
    <lineage>
        <taxon>Bacteria</taxon>
        <taxon>Bacillati</taxon>
        <taxon>Actinomycetota</taxon>
        <taxon>Actinomycetes</taxon>
        <taxon>Micromonosporales</taxon>
        <taxon>Micromonosporaceae</taxon>
        <taxon>Catellatospora</taxon>
    </lineage>
</organism>
<accession>A0A8J3LDJ8</accession>
<evidence type="ECO:0000313" key="2">
    <source>
        <dbReference type="Proteomes" id="UP000660339"/>
    </source>
</evidence>
<proteinExistence type="predicted"/>
<name>A0A8J3LDJ8_9ACTN</name>
<evidence type="ECO:0000313" key="1">
    <source>
        <dbReference type="EMBL" id="GIG19133.1"/>
    </source>
</evidence>
<keyword evidence="2" id="KW-1185">Reference proteome</keyword>
<dbReference type="Proteomes" id="UP000660339">
    <property type="component" value="Unassembled WGS sequence"/>
</dbReference>
<reference evidence="1" key="1">
    <citation type="submission" date="2021-01" db="EMBL/GenBank/DDBJ databases">
        <title>Whole genome shotgun sequence of Catellatospora methionotrophica NBRC 14553.</title>
        <authorList>
            <person name="Komaki H."/>
            <person name="Tamura T."/>
        </authorList>
    </citation>
    <scope>NUCLEOTIDE SEQUENCE</scope>
    <source>
        <strain evidence="1">NBRC 14553</strain>
    </source>
</reference>